<accession>A0A7W6J8A2</accession>
<dbReference type="AlphaFoldDB" id="A0A7W6J8A2"/>
<evidence type="ECO:0000313" key="1">
    <source>
        <dbReference type="EMBL" id="MBB4065751.1"/>
    </source>
</evidence>
<gene>
    <name evidence="1" type="ORF">GGR23_002958</name>
</gene>
<dbReference type="Proteomes" id="UP000528286">
    <property type="component" value="Unassembled WGS sequence"/>
</dbReference>
<sequence>MRVTTEFFAAALTRRIFADGGFAAVERKGAPEAGALFLKERHRDGSVTLYGPAPQAVFEAGEAGDRRFEKRLSGAGPEDVDALVARELRFDPDLWLIEAETDDLTRYIAVDEGE</sequence>
<comment type="caution">
    <text evidence="1">The sequence shown here is derived from an EMBL/GenBank/DDBJ whole genome shotgun (WGS) entry which is preliminary data.</text>
</comment>
<name>A0A7W6J8A2_9HYPH</name>
<reference evidence="1 2" key="1">
    <citation type="submission" date="2020-08" db="EMBL/GenBank/DDBJ databases">
        <title>Genomic Encyclopedia of Type Strains, Phase IV (KMG-IV): sequencing the most valuable type-strain genomes for metagenomic binning, comparative biology and taxonomic classification.</title>
        <authorList>
            <person name="Goeker M."/>
        </authorList>
    </citation>
    <scope>NUCLEOTIDE SEQUENCE [LARGE SCALE GENOMIC DNA]</scope>
    <source>
        <strain evidence="1 2">DSM 29853</strain>
    </source>
</reference>
<dbReference type="Gene3D" id="3.40.1530.20">
    <property type="entry name" value="Protein of unknown function (DUF1491)"/>
    <property type="match status" value="1"/>
</dbReference>
<protein>
    <recommendedName>
        <fullName evidence="3">DUF1491 domain-containing protein</fullName>
    </recommendedName>
</protein>
<organism evidence="1 2">
    <name type="scientific">Gellertiella hungarica</name>
    <dbReference type="NCBI Taxonomy" id="1572859"/>
    <lineage>
        <taxon>Bacteria</taxon>
        <taxon>Pseudomonadati</taxon>
        <taxon>Pseudomonadota</taxon>
        <taxon>Alphaproteobacteria</taxon>
        <taxon>Hyphomicrobiales</taxon>
        <taxon>Rhizobiaceae</taxon>
        <taxon>Gellertiella</taxon>
    </lineage>
</organism>
<keyword evidence="2" id="KW-1185">Reference proteome</keyword>
<dbReference type="Pfam" id="PF07372">
    <property type="entry name" value="DUF1491"/>
    <property type="match status" value="1"/>
</dbReference>
<proteinExistence type="predicted"/>
<evidence type="ECO:0008006" key="3">
    <source>
        <dbReference type="Google" id="ProtNLM"/>
    </source>
</evidence>
<dbReference type="EMBL" id="JACIEZ010000005">
    <property type="protein sequence ID" value="MBB4065751.1"/>
    <property type="molecule type" value="Genomic_DNA"/>
</dbReference>
<dbReference type="InterPro" id="IPR009964">
    <property type="entry name" value="DUF1491"/>
</dbReference>
<evidence type="ECO:0000313" key="2">
    <source>
        <dbReference type="Proteomes" id="UP000528286"/>
    </source>
</evidence>
<dbReference type="RefSeq" id="WP_183367030.1">
    <property type="nucleotide sequence ID" value="NZ_JACIEZ010000005.1"/>
</dbReference>